<accession>A0ABY9NQ33</accession>
<dbReference type="Proteomes" id="UP001237292">
    <property type="component" value="Chromosome"/>
</dbReference>
<evidence type="ECO:0000313" key="1">
    <source>
        <dbReference type="EMBL" id="WMN19832.1"/>
    </source>
</evidence>
<sequence length="159" mass="18007">MTAKVAYLEISGRLTGKTTRLVKFANELTAQGETVIFVTPQAKDLLGYLPGVVVLSDRQAPPHDVDQEQAIWIYDEFDWLKSTKVRDGGYYATTASRVRDLRIDTPETDLLMQLIELNGGSYQRHLLTSGVIDEAYYEEARAACTDEQYRQLILGEFLR</sequence>
<protein>
    <recommendedName>
        <fullName evidence="3">Thymidine kinase</fullName>
    </recommendedName>
</protein>
<evidence type="ECO:0008006" key="3">
    <source>
        <dbReference type="Google" id="ProtNLM"/>
    </source>
</evidence>
<proteinExistence type="predicted"/>
<organism evidence="1 2">
    <name type="scientific">Pseudomonas piscis</name>
    <dbReference type="NCBI Taxonomy" id="2614538"/>
    <lineage>
        <taxon>Bacteria</taxon>
        <taxon>Pseudomonadati</taxon>
        <taxon>Pseudomonadota</taxon>
        <taxon>Gammaproteobacteria</taxon>
        <taxon>Pseudomonadales</taxon>
        <taxon>Pseudomonadaceae</taxon>
        <taxon>Pseudomonas</taxon>
    </lineage>
</organism>
<name>A0ABY9NQ33_9PSED</name>
<dbReference type="RefSeq" id="WP_282878429.1">
    <property type="nucleotide sequence ID" value="NZ_CP133164.1"/>
</dbReference>
<evidence type="ECO:0000313" key="2">
    <source>
        <dbReference type="Proteomes" id="UP001237292"/>
    </source>
</evidence>
<keyword evidence="2" id="KW-1185">Reference proteome</keyword>
<reference evidence="1 2" key="1">
    <citation type="journal article" date="2023" name="Access Microbiol">
        <title>The genome of a steinernematid-associated Pseudomonas piscis bacterium encodes the biosynthesis of insect toxins.</title>
        <authorList>
            <person name="Awori R.M."/>
            <person name="Hendre P."/>
            <person name="Amugune N.O."/>
        </authorList>
    </citation>
    <scope>NUCLEOTIDE SEQUENCE [LARGE SCALE GENOMIC DNA]</scope>
    <source>
        <strain evidence="1 2">75</strain>
    </source>
</reference>
<gene>
    <name evidence="1" type="ORF">QL104_10595</name>
</gene>
<dbReference type="EMBL" id="CP133164">
    <property type="protein sequence ID" value="WMN19832.1"/>
    <property type="molecule type" value="Genomic_DNA"/>
</dbReference>